<dbReference type="Pfam" id="PF07681">
    <property type="entry name" value="DoxX"/>
    <property type="match status" value="1"/>
</dbReference>
<comment type="similarity">
    <text evidence="2">Belongs to the DoxX family.</text>
</comment>
<evidence type="ECO:0000256" key="4">
    <source>
        <dbReference type="ARBA" id="ARBA00022692"/>
    </source>
</evidence>
<reference evidence="8 9" key="1">
    <citation type="submission" date="2019-04" db="EMBL/GenBank/DDBJ databases">
        <title>Microbes associate with the intestines of laboratory mice.</title>
        <authorList>
            <person name="Navarre W."/>
            <person name="Wong E."/>
            <person name="Huang K."/>
            <person name="Tropini C."/>
            <person name="Ng K."/>
            <person name="Yu B."/>
        </authorList>
    </citation>
    <scope>NUCLEOTIDE SEQUENCE [LARGE SCALE GENOMIC DNA]</scope>
    <source>
        <strain evidence="8 9">NM62_B4-13</strain>
    </source>
</reference>
<keyword evidence="4 7" id="KW-0812">Transmembrane</keyword>
<feature type="transmembrane region" description="Helical" evidence="7">
    <location>
        <begin position="100"/>
        <end position="121"/>
    </location>
</feature>
<feature type="transmembrane region" description="Helical" evidence="7">
    <location>
        <begin position="72"/>
        <end position="88"/>
    </location>
</feature>
<feature type="transmembrane region" description="Helical" evidence="7">
    <location>
        <begin position="46"/>
        <end position="65"/>
    </location>
</feature>
<gene>
    <name evidence="8" type="ORF">E5352_09415</name>
</gene>
<keyword evidence="3" id="KW-1003">Cell membrane</keyword>
<dbReference type="EMBL" id="SRYW01000007">
    <property type="protein sequence ID" value="TGY34095.1"/>
    <property type="molecule type" value="Genomic_DNA"/>
</dbReference>
<organism evidence="8 9">
    <name type="scientific">Stenotrophomonas maltophilia</name>
    <name type="common">Pseudomonas maltophilia</name>
    <name type="synonym">Xanthomonas maltophilia</name>
    <dbReference type="NCBI Taxonomy" id="40324"/>
    <lineage>
        <taxon>Bacteria</taxon>
        <taxon>Pseudomonadati</taxon>
        <taxon>Pseudomonadota</taxon>
        <taxon>Gammaproteobacteria</taxon>
        <taxon>Lysobacterales</taxon>
        <taxon>Lysobacteraceae</taxon>
        <taxon>Stenotrophomonas</taxon>
        <taxon>Stenotrophomonas maltophilia group</taxon>
    </lineage>
</organism>
<evidence type="ECO:0000256" key="7">
    <source>
        <dbReference type="SAM" id="Phobius"/>
    </source>
</evidence>
<evidence type="ECO:0000256" key="5">
    <source>
        <dbReference type="ARBA" id="ARBA00022989"/>
    </source>
</evidence>
<dbReference type="PANTHER" id="PTHR33452:SF1">
    <property type="entry name" value="INNER MEMBRANE PROTEIN YPHA-RELATED"/>
    <property type="match status" value="1"/>
</dbReference>
<dbReference type="InterPro" id="IPR032808">
    <property type="entry name" value="DoxX"/>
</dbReference>
<proteinExistence type="inferred from homology"/>
<dbReference type="PANTHER" id="PTHR33452">
    <property type="entry name" value="OXIDOREDUCTASE CATD-RELATED"/>
    <property type="match status" value="1"/>
</dbReference>
<evidence type="ECO:0000256" key="6">
    <source>
        <dbReference type="ARBA" id="ARBA00023136"/>
    </source>
</evidence>
<evidence type="ECO:0000256" key="3">
    <source>
        <dbReference type="ARBA" id="ARBA00022475"/>
    </source>
</evidence>
<accession>A0A4S2CZI4</accession>
<sequence>MMNAIALLVARLFLGVPFIIWGVMKLHGGEAKLVPVLADMGLPDARVLAYLVGVCELVGGIAVCIGYPVRTVGVLLGVWCLLTGYAAHRGDVNQLLAHVGMAGGFFLLAAVGSGSLSLFGGTPTGVFAHLR</sequence>
<dbReference type="GO" id="GO:0005886">
    <property type="term" value="C:plasma membrane"/>
    <property type="evidence" value="ECO:0007669"/>
    <property type="project" value="UniProtKB-SubCell"/>
</dbReference>
<keyword evidence="6 7" id="KW-0472">Membrane</keyword>
<evidence type="ECO:0000256" key="2">
    <source>
        <dbReference type="ARBA" id="ARBA00006679"/>
    </source>
</evidence>
<dbReference type="OrthoDB" id="9810206at2"/>
<protein>
    <submittedName>
        <fullName evidence="8">DoxX family protein</fullName>
    </submittedName>
</protein>
<comment type="caution">
    <text evidence="8">The sequence shown here is derived from an EMBL/GenBank/DDBJ whole genome shotgun (WGS) entry which is preliminary data.</text>
</comment>
<keyword evidence="5 7" id="KW-1133">Transmembrane helix</keyword>
<dbReference type="AlphaFoldDB" id="A0A4S2CZI4"/>
<dbReference type="InterPro" id="IPR051907">
    <property type="entry name" value="DoxX-like_oxidoreductase"/>
</dbReference>
<evidence type="ECO:0000313" key="8">
    <source>
        <dbReference type="EMBL" id="TGY34095.1"/>
    </source>
</evidence>
<evidence type="ECO:0000313" key="9">
    <source>
        <dbReference type="Proteomes" id="UP000306631"/>
    </source>
</evidence>
<comment type="subcellular location">
    <subcellularLocation>
        <location evidence="1">Cell membrane</location>
        <topology evidence="1">Multi-pass membrane protein</topology>
    </subcellularLocation>
</comment>
<name>A0A4S2CZI4_STEMA</name>
<evidence type="ECO:0000256" key="1">
    <source>
        <dbReference type="ARBA" id="ARBA00004651"/>
    </source>
</evidence>
<dbReference type="Proteomes" id="UP000306631">
    <property type="component" value="Unassembled WGS sequence"/>
</dbReference>